<protein>
    <submittedName>
        <fullName evidence="1">Uncharacterized protein</fullName>
    </submittedName>
</protein>
<evidence type="ECO:0000313" key="2">
    <source>
        <dbReference type="Proteomes" id="UP000046067"/>
    </source>
</evidence>
<evidence type="ECO:0000313" key="1">
    <source>
        <dbReference type="EMBL" id="CSB90746.1"/>
    </source>
</evidence>
<accession>A0A655WGM2</accession>
<proteinExistence type="predicted"/>
<name>A0A655WGM2_VIBCL</name>
<organism evidence="1 2">
    <name type="scientific">Vibrio cholerae</name>
    <dbReference type="NCBI Taxonomy" id="666"/>
    <lineage>
        <taxon>Bacteria</taxon>
        <taxon>Pseudomonadati</taxon>
        <taxon>Pseudomonadota</taxon>
        <taxon>Gammaproteobacteria</taxon>
        <taxon>Vibrionales</taxon>
        <taxon>Vibrionaceae</taxon>
        <taxon>Vibrio</taxon>
    </lineage>
</organism>
<reference evidence="1 2" key="1">
    <citation type="submission" date="2015-07" db="EMBL/GenBank/DDBJ databases">
        <authorList>
            <consortium name="Pathogen Informatics"/>
        </authorList>
    </citation>
    <scope>NUCLEOTIDE SEQUENCE [LARGE SCALE GENOMIC DNA]</scope>
    <source>
        <strain evidence="1 2">A325</strain>
    </source>
</reference>
<dbReference type="EMBL" id="CWQJ01000006">
    <property type="protein sequence ID" value="CSB90746.1"/>
    <property type="molecule type" value="Genomic_DNA"/>
</dbReference>
<gene>
    <name evidence="1" type="ORF">ERS013201_01287</name>
</gene>
<sequence>MHFKATLLSLSLLRHYTSTPLYRMPLKFSKVILGWRLA</sequence>
<dbReference type="Proteomes" id="UP000046067">
    <property type="component" value="Unassembled WGS sequence"/>
</dbReference>
<dbReference type="AlphaFoldDB" id="A0A655WGM2"/>